<sequence length="287" mass="31706">MLLYVDDIILTASSPTLISMVILKFPMSNLGPLSFFLGIAASRSKSGLFLSQSAFAQEILARADMVSCNTCNTPADTKTKLAVDGEPVPDPTLYRSLAGALQYLTFTRPDIAYAVQQVCLFMHDPRLPHLNALKRILRYLKGTLSHGLHLKASAVDRLVAYSDADWAGCPNTRRSTSGFCVYLGDNLVSWSSKRQLIMSFVRFITGGSSSSNSVFFITTENHNRTTNGPMAEPWLDQHQTVARLSPGRGTMVTRPWHDGHQPVARSVTRPWHDQPLSRGLISHQTMV</sequence>
<dbReference type="EMBL" id="JARYMX010000001">
    <property type="protein sequence ID" value="KAJ9566120.1"/>
    <property type="molecule type" value="Genomic_DNA"/>
</dbReference>
<reference evidence="2" key="1">
    <citation type="submission" date="2023-03" db="EMBL/GenBank/DDBJ databases">
        <title>Chromosome-scale reference genome and RAD-based genetic map of yellow starthistle (Centaurea solstitialis) reveal putative structural variation and QTLs associated with invader traits.</title>
        <authorList>
            <person name="Reatini B."/>
            <person name="Cang F.A."/>
            <person name="Jiang Q."/>
            <person name="Mckibben M.T.W."/>
            <person name="Barker M.S."/>
            <person name="Rieseberg L.H."/>
            <person name="Dlugosch K.M."/>
        </authorList>
    </citation>
    <scope>NUCLEOTIDE SEQUENCE</scope>
    <source>
        <strain evidence="2">CAN-66</strain>
        <tissue evidence="2">Leaf</tissue>
    </source>
</reference>
<feature type="domain" description="Reverse transcriptase Ty1/copia-type" evidence="1">
    <location>
        <begin position="3"/>
        <end position="75"/>
    </location>
</feature>
<dbReference type="Proteomes" id="UP001172457">
    <property type="component" value="Chromosome 1"/>
</dbReference>
<proteinExistence type="predicted"/>
<evidence type="ECO:0000313" key="3">
    <source>
        <dbReference type="Proteomes" id="UP001172457"/>
    </source>
</evidence>
<organism evidence="2 3">
    <name type="scientific">Centaurea solstitialis</name>
    <name type="common">yellow star-thistle</name>
    <dbReference type="NCBI Taxonomy" id="347529"/>
    <lineage>
        <taxon>Eukaryota</taxon>
        <taxon>Viridiplantae</taxon>
        <taxon>Streptophyta</taxon>
        <taxon>Embryophyta</taxon>
        <taxon>Tracheophyta</taxon>
        <taxon>Spermatophyta</taxon>
        <taxon>Magnoliopsida</taxon>
        <taxon>eudicotyledons</taxon>
        <taxon>Gunneridae</taxon>
        <taxon>Pentapetalae</taxon>
        <taxon>asterids</taxon>
        <taxon>campanulids</taxon>
        <taxon>Asterales</taxon>
        <taxon>Asteraceae</taxon>
        <taxon>Carduoideae</taxon>
        <taxon>Cardueae</taxon>
        <taxon>Centaureinae</taxon>
        <taxon>Centaurea</taxon>
    </lineage>
</organism>
<dbReference type="InterPro" id="IPR013103">
    <property type="entry name" value="RVT_2"/>
</dbReference>
<dbReference type="InterPro" id="IPR043502">
    <property type="entry name" value="DNA/RNA_pol_sf"/>
</dbReference>
<gene>
    <name evidence="2" type="ORF">OSB04_002086</name>
</gene>
<evidence type="ECO:0000313" key="2">
    <source>
        <dbReference type="EMBL" id="KAJ9566120.1"/>
    </source>
</evidence>
<keyword evidence="3" id="KW-1185">Reference proteome</keyword>
<dbReference type="CDD" id="cd09272">
    <property type="entry name" value="RNase_HI_RT_Ty1"/>
    <property type="match status" value="1"/>
</dbReference>
<protein>
    <recommendedName>
        <fullName evidence="1">Reverse transcriptase Ty1/copia-type domain-containing protein</fullName>
    </recommendedName>
</protein>
<dbReference type="SUPFAM" id="SSF56672">
    <property type="entry name" value="DNA/RNA polymerases"/>
    <property type="match status" value="1"/>
</dbReference>
<dbReference type="Pfam" id="PF07727">
    <property type="entry name" value="RVT_2"/>
    <property type="match status" value="1"/>
</dbReference>
<comment type="caution">
    <text evidence="2">The sequence shown here is derived from an EMBL/GenBank/DDBJ whole genome shotgun (WGS) entry which is preliminary data.</text>
</comment>
<accession>A0AA38WT05</accession>
<evidence type="ECO:0000259" key="1">
    <source>
        <dbReference type="Pfam" id="PF07727"/>
    </source>
</evidence>
<dbReference type="PANTHER" id="PTHR11439:SF524">
    <property type="entry name" value="RNA-DIRECTED DNA POLYMERASE, PROTEIN KINASE RLK-PELLE-DLSV FAMILY"/>
    <property type="match status" value="1"/>
</dbReference>
<dbReference type="AlphaFoldDB" id="A0AA38WT05"/>
<dbReference type="PANTHER" id="PTHR11439">
    <property type="entry name" value="GAG-POL-RELATED RETROTRANSPOSON"/>
    <property type="match status" value="1"/>
</dbReference>
<name>A0AA38WT05_9ASTR</name>